<dbReference type="Proteomes" id="UP000018004">
    <property type="component" value="Unassembled WGS sequence"/>
</dbReference>
<dbReference type="STRING" id="1341181.FLJC2902T_31090"/>
<sequence length="233" mass="26385">MKKLCTLLFLLCSVFTYAQENTELKTFKKRGVFLDINVGFAERIGELSGEDYLDKQYSKSLKSGFSYDVSLYFRLIEDKNSFIGFKHNAFKKRIVVDDAYVYAPNGQEGYGDYSNNITIAFYGISYLYCKETANRDEFNFDLSLGYIHYKDKAVILRDYKITGASFGAYTSGSYHFRISDGFSVGPRVGLLLGTLRSAEIDGPNGFHENIKLDGDSKESLSRIDLSIGARIKF</sequence>
<dbReference type="PATRIC" id="fig|1341181.4.peg.3056"/>
<gene>
    <name evidence="2" type="ORF">FLJC2902T_31090</name>
</gene>
<dbReference type="EMBL" id="AVGG01000031">
    <property type="protein sequence ID" value="ESU25301.1"/>
    <property type="molecule type" value="Genomic_DNA"/>
</dbReference>
<reference evidence="2 3" key="1">
    <citation type="submission" date="2013-08" db="EMBL/GenBank/DDBJ databases">
        <title>Flavobacterium limnosediminis JC2902 genome sequencing.</title>
        <authorList>
            <person name="Lee K."/>
            <person name="Yi H."/>
            <person name="Park S."/>
            <person name="Chun J."/>
        </authorList>
    </citation>
    <scope>NUCLEOTIDE SEQUENCE [LARGE SCALE GENOMIC DNA]</scope>
    <source>
        <strain evidence="2 3">JC2902</strain>
    </source>
</reference>
<comment type="caution">
    <text evidence="2">The sequence shown here is derived from an EMBL/GenBank/DDBJ whole genome shotgun (WGS) entry which is preliminary data.</text>
</comment>
<protein>
    <recommendedName>
        <fullName evidence="4">Outer membrane protein beta-barrel domain-containing protein</fullName>
    </recommendedName>
</protein>
<organism evidence="2 3">
    <name type="scientific">Flavobacterium limnosediminis JC2902</name>
    <dbReference type="NCBI Taxonomy" id="1341181"/>
    <lineage>
        <taxon>Bacteria</taxon>
        <taxon>Pseudomonadati</taxon>
        <taxon>Bacteroidota</taxon>
        <taxon>Flavobacteriia</taxon>
        <taxon>Flavobacteriales</taxon>
        <taxon>Flavobacteriaceae</taxon>
        <taxon>Flavobacterium</taxon>
    </lineage>
</organism>
<keyword evidence="1" id="KW-0732">Signal</keyword>
<evidence type="ECO:0008006" key="4">
    <source>
        <dbReference type="Google" id="ProtNLM"/>
    </source>
</evidence>
<evidence type="ECO:0000313" key="3">
    <source>
        <dbReference type="Proteomes" id="UP000018004"/>
    </source>
</evidence>
<evidence type="ECO:0000313" key="2">
    <source>
        <dbReference type="EMBL" id="ESU25301.1"/>
    </source>
</evidence>
<dbReference type="eggNOG" id="ENOG502ZU71">
    <property type="taxonomic scope" value="Bacteria"/>
</dbReference>
<feature type="chain" id="PRO_5004750478" description="Outer membrane protein beta-barrel domain-containing protein" evidence="1">
    <location>
        <begin position="19"/>
        <end position="233"/>
    </location>
</feature>
<evidence type="ECO:0000256" key="1">
    <source>
        <dbReference type="SAM" id="SignalP"/>
    </source>
</evidence>
<proteinExistence type="predicted"/>
<accession>V6SFE9</accession>
<keyword evidence="3" id="KW-1185">Reference proteome</keyword>
<name>V6SFE9_9FLAO</name>
<feature type="signal peptide" evidence="1">
    <location>
        <begin position="1"/>
        <end position="18"/>
    </location>
</feature>
<dbReference type="AlphaFoldDB" id="V6SFE9"/>